<organism evidence="12 13">
    <name type="scientific">Cyanistes caeruleus</name>
    <name type="common">Eurasian blue tit</name>
    <name type="synonym">Parus caeruleus</name>
    <dbReference type="NCBI Taxonomy" id="156563"/>
    <lineage>
        <taxon>Eukaryota</taxon>
        <taxon>Metazoa</taxon>
        <taxon>Chordata</taxon>
        <taxon>Craniata</taxon>
        <taxon>Vertebrata</taxon>
        <taxon>Euteleostomi</taxon>
        <taxon>Archelosauria</taxon>
        <taxon>Archosauria</taxon>
        <taxon>Dinosauria</taxon>
        <taxon>Saurischia</taxon>
        <taxon>Theropoda</taxon>
        <taxon>Coelurosauria</taxon>
        <taxon>Aves</taxon>
        <taxon>Neognathae</taxon>
        <taxon>Neoaves</taxon>
        <taxon>Telluraves</taxon>
        <taxon>Australaves</taxon>
        <taxon>Passeriformes</taxon>
        <taxon>Paridae</taxon>
        <taxon>Cyanistes</taxon>
    </lineage>
</organism>
<dbReference type="Pfam" id="PF00096">
    <property type="entry name" value="zf-C2H2"/>
    <property type="match status" value="4"/>
</dbReference>
<dbReference type="FunFam" id="3.30.160.60:FF:000953">
    <property type="entry name" value="Zinc finger protein 691"/>
    <property type="match status" value="1"/>
</dbReference>
<keyword evidence="3" id="KW-0479">Metal-binding</keyword>
<dbReference type="SMART" id="SM00355">
    <property type="entry name" value="ZnF_C2H2"/>
    <property type="match status" value="5"/>
</dbReference>
<dbReference type="Proteomes" id="UP000694410">
    <property type="component" value="Unplaced"/>
</dbReference>
<dbReference type="Ensembl" id="ENSCCET00000023754.1">
    <property type="protein sequence ID" value="ENSCCEP00000015287.1"/>
    <property type="gene ID" value="ENSCCEG00000014482.1"/>
</dbReference>
<reference evidence="12" key="1">
    <citation type="submission" date="2025-08" db="UniProtKB">
        <authorList>
            <consortium name="Ensembl"/>
        </authorList>
    </citation>
    <scope>IDENTIFICATION</scope>
</reference>
<evidence type="ECO:0000256" key="4">
    <source>
        <dbReference type="ARBA" id="ARBA00022737"/>
    </source>
</evidence>
<dbReference type="AlphaFoldDB" id="A0A8C0UVV2"/>
<feature type="domain" description="C2H2-type" evidence="11">
    <location>
        <begin position="261"/>
        <end position="288"/>
    </location>
</feature>
<dbReference type="GO" id="GO:0008270">
    <property type="term" value="F:zinc ion binding"/>
    <property type="evidence" value="ECO:0007669"/>
    <property type="project" value="UniProtKB-KW"/>
</dbReference>
<name>A0A8C0UVV2_CYACU</name>
<comment type="similarity">
    <text evidence="2">Belongs to the krueppel C2H2-type zinc-finger protein family.</text>
</comment>
<feature type="domain" description="C2H2-type" evidence="11">
    <location>
        <begin position="317"/>
        <end position="344"/>
    </location>
</feature>
<sequence>MFTRYWQWEDISLGYPLGEWWRGNAKHLGWEKWRGMIPELGGTQQPEGGRRRSWSVGTPGIPGTPETPEQRVRREGITGTLKTPWIICRQDPREGESQEPRDPHQPREGKSANPRAERQERWISSKIILEPGASQIFLDTNPLETSRDGPLQEEPPGQGTHTLFFPPNQDLSLPSCGQMEEEEKPRASHTRRSCKPSTGSCMEERPTLCQDGDQRSSQSSELGEKSQAEEKPHKCLECGKGFRYSSHLREHQVIHTGEKPYECGECGKGFSRSSNLISHSKIHTGEMPYTCLECGKSFRRNSSLREHQMLHTGERPYECPQCGKRFRRSSRLLLHQRIHREERPFCCPNCGKGFKQNSAVLLNWCLHNGERPYECPKCRKSFVRCSSSIPHGRISSPGDPCSGFSYSSNLIWHQRIHTGEKPCKCGQCGKSFRWSYECPK</sequence>
<dbReference type="PROSITE" id="PS00028">
    <property type="entry name" value="ZINC_FINGER_C2H2_1"/>
    <property type="match status" value="4"/>
</dbReference>
<evidence type="ECO:0000256" key="6">
    <source>
        <dbReference type="ARBA" id="ARBA00022833"/>
    </source>
</evidence>
<evidence type="ECO:0000256" key="8">
    <source>
        <dbReference type="ARBA" id="ARBA00023242"/>
    </source>
</evidence>
<proteinExistence type="inferred from homology"/>
<dbReference type="GO" id="GO:0000978">
    <property type="term" value="F:RNA polymerase II cis-regulatory region sequence-specific DNA binding"/>
    <property type="evidence" value="ECO:0007669"/>
    <property type="project" value="TreeGrafter"/>
</dbReference>
<keyword evidence="7" id="KW-0804">Transcription</keyword>
<evidence type="ECO:0000256" key="2">
    <source>
        <dbReference type="ARBA" id="ARBA00006991"/>
    </source>
</evidence>
<accession>A0A8C0UVV2</accession>
<reference evidence="12" key="2">
    <citation type="submission" date="2025-09" db="UniProtKB">
        <authorList>
            <consortium name="Ensembl"/>
        </authorList>
    </citation>
    <scope>IDENTIFICATION</scope>
</reference>
<feature type="domain" description="C2H2-type" evidence="11">
    <location>
        <begin position="233"/>
        <end position="260"/>
    </location>
</feature>
<dbReference type="InterPro" id="IPR013087">
    <property type="entry name" value="Znf_C2H2_type"/>
</dbReference>
<evidence type="ECO:0000313" key="12">
    <source>
        <dbReference type="Ensembl" id="ENSCCEP00000015287.1"/>
    </source>
</evidence>
<dbReference type="SUPFAM" id="SSF57667">
    <property type="entry name" value="beta-beta-alpha zinc fingers"/>
    <property type="match status" value="4"/>
</dbReference>
<feature type="domain" description="C2H2-type" evidence="11">
    <location>
        <begin position="345"/>
        <end position="372"/>
    </location>
</feature>
<evidence type="ECO:0000256" key="1">
    <source>
        <dbReference type="ARBA" id="ARBA00004123"/>
    </source>
</evidence>
<dbReference type="FunFam" id="3.30.160.60:FF:002190">
    <property type="entry name" value="Zinc finger protein 658"/>
    <property type="match status" value="1"/>
</dbReference>
<feature type="domain" description="C2H2-type" evidence="11">
    <location>
        <begin position="289"/>
        <end position="316"/>
    </location>
</feature>
<dbReference type="GO" id="GO:0000981">
    <property type="term" value="F:DNA-binding transcription factor activity, RNA polymerase II-specific"/>
    <property type="evidence" value="ECO:0007669"/>
    <property type="project" value="TreeGrafter"/>
</dbReference>
<dbReference type="FunFam" id="3.30.160.60:FF:000295">
    <property type="entry name" value="zinc finger protein 19"/>
    <property type="match status" value="1"/>
</dbReference>
<dbReference type="GO" id="GO:0005634">
    <property type="term" value="C:nucleus"/>
    <property type="evidence" value="ECO:0007669"/>
    <property type="project" value="UniProtKB-SubCell"/>
</dbReference>
<evidence type="ECO:0000313" key="13">
    <source>
        <dbReference type="Proteomes" id="UP000694410"/>
    </source>
</evidence>
<dbReference type="PROSITE" id="PS50157">
    <property type="entry name" value="ZINC_FINGER_C2H2_2"/>
    <property type="match status" value="7"/>
</dbReference>
<evidence type="ECO:0000256" key="3">
    <source>
        <dbReference type="ARBA" id="ARBA00022723"/>
    </source>
</evidence>
<keyword evidence="13" id="KW-1185">Reference proteome</keyword>
<dbReference type="PANTHER" id="PTHR23226">
    <property type="entry name" value="ZINC FINGER AND SCAN DOMAIN-CONTAINING"/>
    <property type="match status" value="1"/>
</dbReference>
<dbReference type="InterPro" id="IPR036236">
    <property type="entry name" value="Znf_C2H2_sf"/>
</dbReference>
<evidence type="ECO:0000256" key="9">
    <source>
        <dbReference type="PROSITE-ProRule" id="PRU00042"/>
    </source>
</evidence>
<feature type="region of interest" description="Disordered" evidence="10">
    <location>
        <begin position="133"/>
        <end position="230"/>
    </location>
</feature>
<keyword evidence="6" id="KW-0862">Zinc</keyword>
<evidence type="ECO:0000256" key="5">
    <source>
        <dbReference type="ARBA" id="ARBA00022771"/>
    </source>
</evidence>
<feature type="compositionally biased region" description="Low complexity" evidence="10">
    <location>
        <begin position="57"/>
        <end position="67"/>
    </location>
</feature>
<evidence type="ECO:0000256" key="7">
    <source>
        <dbReference type="ARBA" id="ARBA00023015"/>
    </source>
</evidence>
<evidence type="ECO:0000256" key="10">
    <source>
        <dbReference type="SAM" id="MobiDB-lite"/>
    </source>
</evidence>
<keyword evidence="4" id="KW-0677">Repeat</keyword>
<dbReference type="Gene3D" id="3.30.160.60">
    <property type="entry name" value="Classic Zinc Finger"/>
    <property type="match status" value="8"/>
</dbReference>
<feature type="compositionally biased region" description="Basic and acidic residues" evidence="10">
    <location>
        <begin position="90"/>
        <end position="119"/>
    </location>
</feature>
<dbReference type="FunFam" id="3.30.160.60:FF:002343">
    <property type="entry name" value="Zinc finger protein 33A"/>
    <property type="match status" value="1"/>
</dbReference>
<dbReference type="FunFam" id="3.30.160.60:FF:001171">
    <property type="entry name" value="Zinc finger protein 236"/>
    <property type="match status" value="1"/>
</dbReference>
<feature type="domain" description="C2H2-type" evidence="11">
    <location>
        <begin position="373"/>
        <end position="400"/>
    </location>
</feature>
<feature type="domain" description="C2H2-type" evidence="11">
    <location>
        <begin position="404"/>
        <end position="422"/>
    </location>
</feature>
<evidence type="ECO:0000259" key="11">
    <source>
        <dbReference type="PROSITE" id="PS50157"/>
    </source>
</evidence>
<dbReference type="PANTHER" id="PTHR23226:SF416">
    <property type="entry name" value="FI01424P"/>
    <property type="match status" value="1"/>
</dbReference>
<keyword evidence="7" id="KW-0805">Transcription regulation</keyword>
<keyword evidence="5 9" id="KW-0863">Zinc-finger</keyword>
<dbReference type="GO" id="GO:0000122">
    <property type="term" value="P:negative regulation of transcription by RNA polymerase II"/>
    <property type="evidence" value="ECO:0007669"/>
    <property type="project" value="UniProtKB-ARBA"/>
</dbReference>
<dbReference type="GO" id="GO:0009891">
    <property type="term" value="P:positive regulation of biosynthetic process"/>
    <property type="evidence" value="ECO:0007669"/>
    <property type="project" value="UniProtKB-ARBA"/>
</dbReference>
<comment type="subcellular location">
    <subcellularLocation>
        <location evidence="1">Nucleus</location>
    </subcellularLocation>
</comment>
<feature type="region of interest" description="Disordered" evidence="10">
    <location>
        <begin position="41"/>
        <end position="119"/>
    </location>
</feature>
<keyword evidence="8" id="KW-0539">Nucleus</keyword>
<protein>
    <recommendedName>
        <fullName evidence="11">C2H2-type domain-containing protein</fullName>
    </recommendedName>
</protein>